<dbReference type="EMBL" id="DF973576">
    <property type="protein sequence ID" value="GAU35094.1"/>
    <property type="molecule type" value="Genomic_DNA"/>
</dbReference>
<reference evidence="2" key="1">
    <citation type="journal article" date="2017" name="Front. Plant Sci.">
        <title>Climate Clever Clovers: New Paradigm to Reduce the Environmental Footprint of Ruminants by Breeding Low Methanogenic Forages Utilizing Haplotype Variation.</title>
        <authorList>
            <person name="Kaur P."/>
            <person name="Appels R."/>
            <person name="Bayer P.E."/>
            <person name="Keeble-Gagnere G."/>
            <person name="Wang J."/>
            <person name="Hirakawa H."/>
            <person name="Shirasawa K."/>
            <person name="Vercoe P."/>
            <person name="Stefanova K."/>
            <person name="Durmic Z."/>
            <person name="Nichols P."/>
            <person name="Revell C."/>
            <person name="Isobe S.N."/>
            <person name="Edwards D."/>
            <person name="Erskine W."/>
        </authorList>
    </citation>
    <scope>NUCLEOTIDE SEQUENCE [LARGE SCALE GENOMIC DNA]</scope>
    <source>
        <strain evidence="2">cv. Daliak</strain>
    </source>
</reference>
<name>A0A2Z6MR43_TRISU</name>
<gene>
    <name evidence="1" type="ORF">TSUD_161980</name>
</gene>
<proteinExistence type="predicted"/>
<evidence type="ECO:0000313" key="2">
    <source>
        <dbReference type="Proteomes" id="UP000242715"/>
    </source>
</evidence>
<dbReference type="Proteomes" id="UP000242715">
    <property type="component" value="Unassembled WGS sequence"/>
</dbReference>
<keyword evidence="2" id="KW-1185">Reference proteome</keyword>
<accession>A0A2Z6MR43</accession>
<protein>
    <submittedName>
        <fullName evidence="1">Uncharacterized protein</fullName>
    </submittedName>
</protein>
<sequence length="82" mass="9113">MLVYMTVVEVYAGGSKINPPHQLESSPKLRSLLIEGVAQNTNDNVYVPEGANDVEVTGSPTEKEILHRELRFLTTMSLLRSK</sequence>
<dbReference type="AlphaFoldDB" id="A0A2Z6MR43"/>
<evidence type="ECO:0000313" key="1">
    <source>
        <dbReference type="EMBL" id="GAU35094.1"/>
    </source>
</evidence>
<organism evidence="1 2">
    <name type="scientific">Trifolium subterraneum</name>
    <name type="common">Subterranean clover</name>
    <dbReference type="NCBI Taxonomy" id="3900"/>
    <lineage>
        <taxon>Eukaryota</taxon>
        <taxon>Viridiplantae</taxon>
        <taxon>Streptophyta</taxon>
        <taxon>Embryophyta</taxon>
        <taxon>Tracheophyta</taxon>
        <taxon>Spermatophyta</taxon>
        <taxon>Magnoliopsida</taxon>
        <taxon>eudicotyledons</taxon>
        <taxon>Gunneridae</taxon>
        <taxon>Pentapetalae</taxon>
        <taxon>rosids</taxon>
        <taxon>fabids</taxon>
        <taxon>Fabales</taxon>
        <taxon>Fabaceae</taxon>
        <taxon>Papilionoideae</taxon>
        <taxon>50 kb inversion clade</taxon>
        <taxon>NPAAA clade</taxon>
        <taxon>Hologalegina</taxon>
        <taxon>IRL clade</taxon>
        <taxon>Trifolieae</taxon>
        <taxon>Trifolium</taxon>
    </lineage>
</organism>